<comment type="caution">
    <text evidence="1">The sequence shown here is derived from an EMBL/GenBank/DDBJ whole genome shotgun (WGS) entry which is preliminary data.</text>
</comment>
<evidence type="ECO:0000313" key="1">
    <source>
        <dbReference type="EMBL" id="CAH1966239.1"/>
    </source>
</evidence>
<dbReference type="Proteomes" id="UP001152888">
    <property type="component" value="Unassembled WGS sequence"/>
</dbReference>
<sequence length="97" mass="10756">MSQSLAAQDEDELWCCSNKLLLNKDKTKRMVFSVRSLPGDSDLVGEAKFLGVTLDPRLQRDLRKDSVAGKATKGIYVLRSLSSCVSVAKLRMAYIDC</sequence>
<gene>
    <name evidence="1" type="ORF">ACAOBT_LOCUS6727</name>
</gene>
<dbReference type="EMBL" id="CAKOFQ010006731">
    <property type="protein sequence ID" value="CAH1966239.1"/>
    <property type="molecule type" value="Genomic_DNA"/>
</dbReference>
<dbReference type="OrthoDB" id="6701117at2759"/>
<proteinExistence type="predicted"/>
<name>A0A9P0P1N8_ACAOB</name>
<accession>A0A9P0P1N8</accession>
<evidence type="ECO:0000313" key="2">
    <source>
        <dbReference type="Proteomes" id="UP001152888"/>
    </source>
</evidence>
<keyword evidence="2" id="KW-1185">Reference proteome</keyword>
<protein>
    <submittedName>
        <fullName evidence="1">Uncharacterized protein</fullName>
    </submittedName>
</protein>
<dbReference type="AlphaFoldDB" id="A0A9P0P1N8"/>
<organism evidence="1 2">
    <name type="scientific">Acanthoscelides obtectus</name>
    <name type="common">Bean weevil</name>
    <name type="synonym">Bruchus obtectus</name>
    <dbReference type="NCBI Taxonomy" id="200917"/>
    <lineage>
        <taxon>Eukaryota</taxon>
        <taxon>Metazoa</taxon>
        <taxon>Ecdysozoa</taxon>
        <taxon>Arthropoda</taxon>
        <taxon>Hexapoda</taxon>
        <taxon>Insecta</taxon>
        <taxon>Pterygota</taxon>
        <taxon>Neoptera</taxon>
        <taxon>Endopterygota</taxon>
        <taxon>Coleoptera</taxon>
        <taxon>Polyphaga</taxon>
        <taxon>Cucujiformia</taxon>
        <taxon>Chrysomeloidea</taxon>
        <taxon>Chrysomelidae</taxon>
        <taxon>Bruchinae</taxon>
        <taxon>Bruchini</taxon>
        <taxon>Acanthoscelides</taxon>
    </lineage>
</organism>
<reference evidence="1" key="1">
    <citation type="submission" date="2022-03" db="EMBL/GenBank/DDBJ databases">
        <authorList>
            <person name="Sayadi A."/>
        </authorList>
    </citation>
    <scope>NUCLEOTIDE SEQUENCE</scope>
</reference>